<organism evidence="1 2">
    <name type="scientific">Paraburkholderia fungorum</name>
    <dbReference type="NCBI Taxonomy" id="134537"/>
    <lineage>
        <taxon>Bacteria</taxon>
        <taxon>Pseudomonadati</taxon>
        <taxon>Pseudomonadota</taxon>
        <taxon>Betaproteobacteria</taxon>
        <taxon>Burkholderiales</taxon>
        <taxon>Burkholderiaceae</taxon>
        <taxon>Paraburkholderia</taxon>
    </lineage>
</organism>
<dbReference type="EMBL" id="CP010026">
    <property type="protein sequence ID" value="AJZ59268.1"/>
    <property type="molecule type" value="Genomic_DNA"/>
</dbReference>
<dbReference type="AlphaFoldDB" id="A0AAU8SYS1"/>
<name>A0AAU8SYS1_9BURK</name>
<sequence length="379" mass="42160">MSDEGKDFRLRYVGTRFNNARLPVDVLSDLPAFRDLLAAFAKDGWRALNSDRQRVPKGFDKGLSFDLLAIEPGSAVPRLNWNRHTAQTHLPGFADELEEIVDASFNEIVSLIDGAGHDRFPKSLPSEHVRALNKLGAGLRDDERIEFQGTHGTDGNVVYLDNYRRKKLITRVRETYQARFEGIGTLIGTRATEEEGYISFKTAEHGEIEVVVDLERVKEFDGNIYADVQFDLQIELDNNDRYRSVIEVHDVGLIDAQIGAELVRCRARLNDIRALPGGWHDGGGSAIGPAAVAAADKFLSKRPSLSGAYKIYPTEDGGVLFEFESNAWDLSVEFGANGSVEIYGIQLNGAGELEPVHFDEVGEDFMKEFDVRVGRNDGR</sequence>
<protein>
    <submittedName>
        <fullName evidence="1">Uncharacterized protein</fullName>
    </submittedName>
</protein>
<proteinExistence type="predicted"/>
<gene>
    <name evidence="1" type="ORF">OI25_1449</name>
</gene>
<evidence type="ECO:0000313" key="1">
    <source>
        <dbReference type="EMBL" id="AJZ59268.1"/>
    </source>
</evidence>
<dbReference type="KEGG" id="bfn:OI25_1449"/>
<accession>A0AAU8SYS1</accession>
<dbReference type="GeneID" id="66515430"/>
<dbReference type="Proteomes" id="UP000032614">
    <property type="component" value="Chromosome 1"/>
</dbReference>
<dbReference type="RefSeq" id="WP_046567217.1">
    <property type="nucleotide sequence ID" value="NZ_CP010026.1"/>
</dbReference>
<evidence type="ECO:0000313" key="2">
    <source>
        <dbReference type="Proteomes" id="UP000032614"/>
    </source>
</evidence>
<reference evidence="1 2" key="1">
    <citation type="journal article" date="2015" name="Genome Announc.">
        <title>Complete genome sequences for 59 burkholderia isolates, both pathogenic and near neighbor.</title>
        <authorList>
            <person name="Johnson S.L."/>
            <person name="Bishop-Lilly K.A."/>
            <person name="Ladner J.T."/>
            <person name="Daligault H.E."/>
            <person name="Davenport K.W."/>
            <person name="Jaissle J."/>
            <person name="Frey K.G."/>
            <person name="Koroleva G.I."/>
            <person name="Bruce D.C."/>
            <person name="Coyne S.R."/>
            <person name="Broomall S.M."/>
            <person name="Li P.E."/>
            <person name="Teshima H."/>
            <person name="Gibbons H.S."/>
            <person name="Palacios G.F."/>
            <person name="Rosenzweig C.N."/>
            <person name="Redden C.L."/>
            <person name="Xu Y."/>
            <person name="Minogue T.D."/>
            <person name="Chain P.S."/>
        </authorList>
    </citation>
    <scope>NUCLEOTIDE SEQUENCE [LARGE SCALE GENOMIC DNA]</scope>
    <source>
        <strain evidence="1 2">ATCC BAA-463</strain>
    </source>
</reference>